<dbReference type="InterPro" id="IPR009057">
    <property type="entry name" value="Homeodomain-like_sf"/>
</dbReference>
<dbReference type="AlphaFoldDB" id="A0ABD3XGP4"/>
<evidence type="ECO:0000256" key="4">
    <source>
        <dbReference type="ARBA" id="ARBA00023242"/>
    </source>
</evidence>
<dbReference type="PANTHER" id="PTHR11850">
    <property type="entry name" value="HOMEOBOX PROTEIN TRANSCRIPTION FACTORS"/>
    <property type="match status" value="1"/>
</dbReference>
<gene>
    <name evidence="8" type="ORF">ACJMK2_025340</name>
</gene>
<evidence type="ECO:0000259" key="7">
    <source>
        <dbReference type="PROSITE" id="PS50071"/>
    </source>
</evidence>
<evidence type="ECO:0000313" key="8">
    <source>
        <dbReference type="EMBL" id="KAL3885252.1"/>
    </source>
</evidence>
<feature type="region of interest" description="Disordered" evidence="6">
    <location>
        <begin position="431"/>
        <end position="462"/>
    </location>
</feature>
<accession>A0ABD3XGP4</accession>
<reference evidence="8 9" key="1">
    <citation type="submission" date="2024-11" db="EMBL/GenBank/DDBJ databases">
        <title>Chromosome-level genome assembly of the freshwater bivalve Anodonta woodiana.</title>
        <authorList>
            <person name="Chen X."/>
        </authorList>
    </citation>
    <scope>NUCLEOTIDE SEQUENCE [LARGE SCALE GENOMIC DNA]</scope>
    <source>
        <strain evidence="8">MN2024</strain>
        <tissue evidence="8">Gills</tissue>
    </source>
</reference>
<proteinExistence type="inferred from homology"/>
<dbReference type="Pfam" id="PF05920">
    <property type="entry name" value="Homeobox_KN"/>
    <property type="match status" value="1"/>
</dbReference>
<comment type="subcellular location">
    <subcellularLocation>
        <location evidence="5">Nucleus</location>
    </subcellularLocation>
</comment>
<feature type="compositionally biased region" description="Basic and acidic residues" evidence="6">
    <location>
        <begin position="453"/>
        <end position="462"/>
    </location>
</feature>
<dbReference type="GO" id="GO:0005634">
    <property type="term" value="C:nucleus"/>
    <property type="evidence" value="ECO:0007669"/>
    <property type="project" value="UniProtKB-SubCell"/>
</dbReference>
<dbReference type="Gene3D" id="1.10.10.60">
    <property type="entry name" value="Homeodomain-like"/>
    <property type="match status" value="1"/>
</dbReference>
<dbReference type="Proteomes" id="UP001634394">
    <property type="component" value="Unassembled WGS sequence"/>
</dbReference>
<feature type="region of interest" description="Disordered" evidence="6">
    <location>
        <begin position="363"/>
        <end position="401"/>
    </location>
</feature>
<keyword evidence="4 5" id="KW-0539">Nucleus</keyword>
<keyword evidence="9" id="KW-1185">Reference proteome</keyword>
<organism evidence="8 9">
    <name type="scientific">Sinanodonta woodiana</name>
    <name type="common">Chinese pond mussel</name>
    <name type="synonym">Anodonta woodiana</name>
    <dbReference type="NCBI Taxonomy" id="1069815"/>
    <lineage>
        <taxon>Eukaryota</taxon>
        <taxon>Metazoa</taxon>
        <taxon>Spiralia</taxon>
        <taxon>Lophotrochozoa</taxon>
        <taxon>Mollusca</taxon>
        <taxon>Bivalvia</taxon>
        <taxon>Autobranchia</taxon>
        <taxon>Heteroconchia</taxon>
        <taxon>Palaeoheterodonta</taxon>
        <taxon>Unionida</taxon>
        <taxon>Unionoidea</taxon>
        <taxon>Unionidae</taxon>
        <taxon>Unioninae</taxon>
        <taxon>Sinanodonta</taxon>
    </lineage>
</organism>
<evidence type="ECO:0000256" key="3">
    <source>
        <dbReference type="ARBA" id="ARBA00023155"/>
    </source>
</evidence>
<dbReference type="GO" id="GO:0003677">
    <property type="term" value="F:DNA binding"/>
    <property type="evidence" value="ECO:0007669"/>
    <property type="project" value="UniProtKB-UniRule"/>
</dbReference>
<comment type="caution">
    <text evidence="8">The sequence shown here is derived from an EMBL/GenBank/DDBJ whole genome shotgun (WGS) entry which is preliminary data.</text>
</comment>
<dbReference type="InterPro" id="IPR032453">
    <property type="entry name" value="PKNOX/Meis_N"/>
</dbReference>
<dbReference type="Pfam" id="PF16493">
    <property type="entry name" value="Meis_PKNOX_N"/>
    <property type="match status" value="1"/>
</dbReference>
<dbReference type="CDD" id="cd00086">
    <property type="entry name" value="homeodomain"/>
    <property type="match status" value="1"/>
</dbReference>
<protein>
    <recommendedName>
        <fullName evidence="7">Homeobox domain-containing protein</fullName>
    </recommendedName>
</protein>
<sequence length="462" mass="50833">MVTTATGSQQQLQDLVSVGGTPITLVSVPIQKTDSGIEEGRKSIYRHPLFPLMELLFKKCEQATYTPDCPSADSFDVDIQTFVQQQEQEHMPFFSEDKELDALMVKAIQVLRIHLLELEKVNELCKDFCTRYINCLKSKLQSENLLRTESDFDQSMFDQPPSSQDQCQQVTVPSSAGSGVLMQSGYNQPTVSMATVSQGQIISGGTIYQMVQTPQGLVAQPIQIQTAPMPAHIPSSPMIHGSTPLSQIGVPASASATLNNNNSMVTSLGALASAQNFDSDDDDSSDKKKNKRGVLPKQATQIMKSWLFQHIVHPYPTEDEKRQIAAQTNLTLLQVNNWFINARRRILQPMLDASNPDQAKAKKAKPTRQPQRFWPFNHQNTIGQSSTSMDSKDNISTSTPGQTIILTPGTYVTSDGQIVSGPALTFDALQGTQQFHKSSESSPSSESDSDDDDCKKEISLES</sequence>
<name>A0ABD3XGP4_SINWO</name>
<feature type="compositionally biased region" description="Polar residues" evidence="6">
    <location>
        <begin position="377"/>
        <end position="401"/>
    </location>
</feature>
<dbReference type="InterPro" id="IPR008422">
    <property type="entry name" value="KN_HD"/>
</dbReference>
<dbReference type="PROSITE" id="PS50071">
    <property type="entry name" value="HOMEOBOX_2"/>
    <property type="match status" value="1"/>
</dbReference>
<evidence type="ECO:0000313" key="9">
    <source>
        <dbReference type="Proteomes" id="UP001634394"/>
    </source>
</evidence>
<evidence type="ECO:0000256" key="5">
    <source>
        <dbReference type="PROSITE-ProRule" id="PRU00108"/>
    </source>
</evidence>
<feature type="region of interest" description="Disordered" evidence="6">
    <location>
        <begin position="276"/>
        <end position="295"/>
    </location>
</feature>
<evidence type="ECO:0000256" key="1">
    <source>
        <dbReference type="ARBA" id="ARBA00009661"/>
    </source>
</evidence>
<keyword evidence="2 5" id="KW-0238">DNA-binding</keyword>
<dbReference type="FunFam" id="1.10.10.60:FF:000004">
    <property type="entry name" value="Meis2 homeobox isoform 2c"/>
    <property type="match status" value="1"/>
</dbReference>
<dbReference type="SUPFAM" id="SSF46689">
    <property type="entry name" value="Homeodomain-like"/>
    <property type="match status" value="1"/>
</dbReference>
<evidence type="ECO:0000256" key="6">
    <source>
        <dbReference type="SAM" id="MobiDB-lite"/>
    </source>
</evidence>
<dbReference type="InterPro" id="IPR001356">
    <property type="entry name" value="HD"/>
</dbReference>
<dbReference type="EMBL" id="JBJQND010000002">
    <property type="protein sequence ID" value="KAL3885252.1"/>
    <property type="molecule type" value="Genomic_DNA"/>
</dbReference>
<feature type="domain" description="Homeobox" evidence="7">
    <location>
        <begin position="286"/>
        <end position="349"/>
    </location>
</feature>
<dbReference type="InterPro" id="IPR050224">
    <property type="entry name" value="TALE_homeobox"/>
</dbReference>
<comment type="similarity">
    <text evidence="1">Belongs to the TALE/MEIS homeobox family.</text>
</comment>
<evidence type="ECO:0000256" key="2">
    <source>
        <dbReference type="ARBA" id="ARBA00023125"/>
    </source>
</evidence>
<keyword evidence="3 5" id="KW-0371">Homeobox</keyword>
<feature type="DNA-binding region" description="Homeobox" evidence="5">
    <location>
        <begin position="288"/>
        <end position="350"/>
    </location>
</feature>
<dbReference type="SMART" id="SM00389">
    <property type="entry name" value="HOX"/>
    <property type="match status" value="1"/>
</dbReference>